<evidence type="ECO:0000313" key="1">
    <source>
        <dbReference type="Ensembl" id="ENSBOBP00000003313.1"/>
    </source>
</evidence>
<dbReference type="Proteomes" id="UP000694567">
    <property type="component" value="Unplaced"/>
</dbReference>
<sequence>PQSKEAESSKVEAKAKALTAKKGLENIHSFKSTPQQSKMNSIIMRFPLTAESAMEKREDNTLIFITDVKTKAQLACQPQQPWVYLSWAAGLCQNLVTLIEPDPDLGLLICISGLTSDLSHHYRLAQ</sequence>
<accession>A0A8C0EI53</accession>
<dbReference type="AlphaFoldDB" id="A0A8C0EI53"/>
<reference evidence="1" key="2">
    <citation type="submission" date="2025-09" db="UniProtKB">
        <authorList>
            <consortium name="Ensembl"/>
        </authorList>
    </citation>
    <scope>IDENTIFICATION</scope>
</reference>
<reference evidence="1" key="1">
    <citation type="submission" date="2025-08" db="UniProtKB">
        <authorList>
            <consortium name="Ensembl"/>
        </authorList>
    </citation>
    <scope>IDENTIFICATION</scope>
</reference>
<name>A0A8C0EI53_BUBBB</name>
<protein>
    <submittedName>
        <fullName evidence="1">Uncharacterized protein</fullName>
    </submittedName>
</protein>
<dbReference type="Ensembl" id="ENSBOBT00000003400.1">
    <property type="protein sequence ID" value="ENSBOBP00000003313.1"/>
    <property type="gene ID" value="ENSBOBG00000002324.1"/>
</dbReference>
<keyword evidence="2" id="KW-1185">Reference proteome</keyword>
<organism evidence="1 2">
    <name type="scientific">Bubo bubo</name>
    <name type="common">Eurasian eagle-owl</name>
    <name type="synonym">Strix bubo</name>
    <dbReference type="NCBI Taxonomy" id="30461"/>
    <lineage>
        <taxon>Eukaryota</taxon>
        <taxon>Metazoa</taxon>
        <taxon>Chordata</taxon>
        <taxon>Craniata</taxon>
        <taxon>Vertebrata</taxon>
        <taxon>Euteleostomi</taxon>
        <taxon>Archelosauria</taxon>
        <taxon>Archosauria</taxon>
        <taxon>Dinosauria</taxon>
        <taxon>Saurischia</taxon>
        <taxon>Theropoda</taxon>
        <taxon>Coelurosauria</taxon>
        <taxon>Aves</taxon>
        <taxon>Neognathae</taxon>
        <taxon>Neoaves</taxon>
        <taxon>Telluraves</taxon>
        <taxon>Strigiformes</taxon>
        <taxon>Strigidae</taxon>
        <taxon>Bubo</taxon>
    </lineage>
</organism>
<evidence type="ECO:0000313" key="2">
    <source>
        <dbReference type="Proteomes" id="UP000694567"/>
    </source>
</evidence>
<proteinExistence type="predicted"/>